<evidence type="ECO:0000313" key="4">
    <source>
        <dbReference type="Proteomes" id="UP001476798"/>
    </source>
</evidence>
<dbReference type="InterPro" id="IPR039161">
    <property type="entry name" value="C19orf47-like"/>
</dbReference>
<feature type="domain" description="DUF5577" evidence="2">
    <location>
        <begin position="17"/>
        <end position="107"/>
    </location>
</feature>
<comment type="caution">
    <text evidence="3">The sequence shown here is derived from an EMBL/GenBank/DDBJ whole genome shotgun (WGS) entry which is preliminary data.</text>
</comment>
<sequence length="117" mass="12797">SYNEDPLAVYYNCLFFTAATRMIANALSHDSPPATPARRPVDNRLSVTVSNSQATKKAVVSQPADEGKPSAKRRRVTAEMEGKYIINMPKGTTPRTRRILAQQAKKGRPDPVVSPTA</sequence>
<reference evidence="3 4" key="1">
    <citation type="submission" date="2021-06" db="EMBL/GenBank/DDBJ databases">
        <authorList>
            <person name="Palmer J.M."/>
        </authorList>
    </citation>
    <scope>NUCLEOTIDE SEQUENCE [LARGE SCALE GENOMIC DNA]</scope>
    <source>
        <strain evidence="3 4">GA_2019</strain>
        <tissue evidence="3">Muscle</tissue>
    </source>
</reference>
<keyword evidence="4" id="KW-1185">Reference proteome</keyword>
<gene>
    <name evidence="3" type="ORF">GOODEAATRI_018997</name>
</gene>
<dbReference type="PANTHER" id="PTHR21359:SF1">
    <property type="entry name" value="DUF5577 DOMAIN-CONTAINING PROTEIN"/>
    <property type="match status" value="1"/>
</dbReference>
<feature type="region of interest" description="Disordered" evidence="1">
    <location>
        <begin position="49"/>
        <end position="75"/>
    </location>
</feature>
<proteinExistence type="predicted"/>
<dbReference type="PANTHER" id="PTHR21359">
    <property type="entry name" value="DUF5577 DOMAIN-CONTAINING PROTEIN"/>
    <property type="match status" value="1"/>
</dbReference>
<evidence type="ECO:0000256" key="1">
    <source>
        <dbReference type="SAM" id="MobiDB-lite"/>
    </source>
</evidence>
<dbReference type="Pfam" id="PF17740">
    <property type="entry name" value="DUF5577"/>
    <property type="match status" value="1"/>
</dbReference>
<protein>
    <recommendedName>
        <fullName evidence="2">DUF5577 domain-containing protein</fullName>
    </recommendedName>
</protein>
<dbReference type="InterPro" id="IPR041477">
    <property type="entry name" value="DUF5577"/>
</dbReference>
<evidence type="ECO:0000259" key="2">
    <source>
        <dbReference type="Pfam" id="PF17740"/>
    </source>
</evidence>
<name>A0ABV0PQ39_9TELE</name>
<evidence type="ECO:0000313" key="3">
    <source>
        <dbReference type="EMBL" id="MEQ2185518.1"/>
    </source>
</evidence>
<dbReference type="Proteomes" id="UP001476798">
    <property type="component" value="Unassembled WGS sequence"/>
</dbReference>
<accession>A0ABV0PQ39</accession>
<feature type="non-terminal residue" evidence="3">
    <location>
        <position position="1"/>
    </location>
</feature>
<dbReference type="EMBL" id="JAHRIO010081618">
    <property type="protein sequence ID" value="MEQ2185518.1"/>
    <property type="molecule type" value="Genomic_DNA"/>
</dbReference>
<organism evidence="3 4">
    <name type="scientific">Goodea atripinnis</name>
    <dbReference type="NCBI Taxonomy" id="208336"/>
    <lineage>
        <taxon>Eukaryota</taxon>
        <taxon>Metazoa</taxon>
        <taxon>Chordata</taxon>
        <taxon>Craniata</taxon>
        <taxon>Vertebrata</taxon>
        <taxon>Euteleostomi</taxon>
        <taxon>Actinopterygii</taxon>
        <taxon>Neopterygii</taxon>
        <taxon>Teleostei</taxon>
        <taxon>Neoteleostei</taxon>
        <taxon>Acanthomorphata</taxon>
        <taxon>Ovalentaria</taxon>
        <taxon>Atherinomorphae</taxon>
        <taxon>Cyprinodontiformes</taxon>
        <taxon>Goodeidae</taxon>
        <taxon>Goodea</taxon>
    </lineage>
</organism>